<comment type="caution">
    <text evidence="9">The sequence shown here is derived from an EMBL/GenBank/DDBJ whole genome shotgun (WGS) entry which is preliminary data.</text>
</comment>
<reference evidence="9" key="1">
    <citation type="submission" date="2021-10" db="EMBL/GenBank/DDBJ databases">
        <title>Anaerobic single-cell dispensing facilitates the cultivation of human gut bacteria.</title>
        <authorList>
            <person name="Afrizal A."/>
        </authorList>
    </citation>
    <scope>NUCLEOTIDE SEQUENCE</scope>
    <source>
        <strain evidence="9">CLA-AA-H274</strain>
    </source>
</reference>
<accession>A0AAE3AMW8</accession>
<dbReference type="InterPro" id="IPR031341">
    <property type="entry name" value="Methyltr_RsmF_N"/>
</dbReference>
<dbReference type="GO" id="GO:0008173">
    <property type="term" value="F:RNA methyltransferase activity"/>
    <property type="evidence" value="ECO:0007669"/>
    <property type="project" value="InterPro"/>
</dbReference>
<keyword evidence="10" id="KW-1185">Reference proteome</keyword>
<dbReference type="GO" id="GO:0001510">
    <property type="term" value="P:RNA methylation"/>
    <property type="evidence" value="ECO:0007669"/>
    <property type="project" value="InterPro"/>
</dbReference>
<dbReference type="CDD" id="cd02440">
    <property type="entry name" value="AdoMet_MTases"/>
    <property type="match status" value="1"/>
</dbReference>
<name>A0AAE3AMW8_9FIRM</name>
<keyword evidence="1" id="KW-0963">Cytoplasm</keyword>
<dbReference type="InterPro" id="IPR031340">
    <property type="entry name" value="RsmF_methylt_CI"/>
</dbReference>
<protein>
    <submittedName>
        <fullName evidence="9">RsmB/NOP family class I SAM-dependent RNA methyltransferase</fullName>
    </submittedName>
</protein>
<dbReference type="Pfam" id="PF17125">
    <property type="entry name" value="Methyltr_RsmF_N"/>
    <property type="match status" value="1"/>
</dbReference>
<comment type="caution">
    <text evidence="6">Lacks conserved residue(s) required for the propagation of feature annotation.</text>
</comment>
<dbReference type="Pfam" id="PF01189">
    <property type="entry name" value="Methyltr_RsmB-F"/>
    <property type="match status" value="1"/>
</dbReference>
<evidence type="ECO:0000313" key="10">
    <source>
        <dbReference type="Proteomes" id="UP001198962"/>
    </source>
</evidence>
<dbReference type="InterPro" id="IPR027391">
    <property type="entry name" value="Nol1_Nop2_Fmu_2"/>
</dbReference>
<dbReference type="Gene3D" id="3.40.50.150">
    <property type="entry name" value="Vaccinia Virus protein VP39"/>
    <property type="match status" value="1"/>
</dbReference>
<keyword evidence="4 6" id="KW-0949">S-adenosyl-L-methionine</keyword>
<evidence type="ECO:0000313" key="9">
    <source>
        <dbReference type="EMBL" id="MCC2164683.1"/>
    </source>
</evidence>
<dbReference type="Pfam" id="PF17126">
    <property type="entry name" value="RsmF_methylt_CI"/>
    <property type="match status" value="1"/>
</dbReference>
<feature type="binding site" evidence="6">
    <location>
        <position position="162"/>
    </location>
    <ligand>
        <name>S-adenosyl-L-methionine</name>
        <dbReference type="ChEBI" id="CHEBI:59789"/>
    </ligand>
</feature>
<evidence type="ECO:0000256" key="7">
    <source>
        <dbReference type="SAM" id="MobiDB-lite"/>
    </source>
</evidence>
<keyword evidence="5 6" id="KW-0694">RNA-binding</keyword>
<keyword evidence="3 6" id="KW-0808">Transferase</keyword>
<dbReference type="AlphaFoldDB" id="A0AAE3AMW8"/>
<feature type="binding site" evidence="6">
    <location>
        <begin position="138"/>
        <end position="144"/>
    </location>
    <ligand>
        <name>S-adenosyl-L-methionine</name>
        <dbReference type="ChEBI" id="CHEBI:59789"/>
    </ligand>
</feature>
<dbReference type="InterPro" id="IPR001678">
    <property type="entry name" value="MeTrfase_RsmB-F_NOP2_dom"/>
</dbReference>
<dbReference type="Proteomes" id="UP001198962">
    <property type="component" value="Unassembled WGS sequence"/>
</dbReference>
<dbReference type="EMBL" id="JAJEPU010000017">
    <property type="protein sequence ID" value="MCC2164683.1"/>
    <property type="molecule type" value="Genomic_DNA"/>
</dbReference>
<gene>
    <name evidence="9" type="ORF">LKD32_07280</name>
</gene>
<organism evidence="9 10">
    <name type="scientific">Brotaphodocola catenula</name>
    <dbReference type="NCBI Taxonomy" id="2885361"/>
    <lineage>
        <taxon>Bacteria</taxon>
        <taxon>Bacillati</taxon>
        <taxon>Bacillota</taxon>
        <taxon>Clostridia</taxon>
        <taxon>Lachnospirales</taxon>
        <taxon>Lachnospiraceae</taxon>
        <taxon>Brotaphodocola</taxon>
    </lineage>
</organism>
<dbReference type="Gene3D" id="2.30.130.60">
    <property type="match status" value="1"/>
</dbReference>
<dbReference type="Gene3D" id="3.30.70.1170">
    <property type="entry name" value="Sun protein, domain 3"/>
    <property type="match status" value="1"/>
</dbReference>
<dbReference type="CDD" id="cd21147">
    <property type="entry name" value="RsmF_methylt_CTD1"/>
    <property type="match status" value="1"/>
</dbReference>
<evidence type="ECO:0000256" key="3">
    <source>
        <dbReference type="ARBA" id="ARBA00022679"/>
    </source>
</evidence>
<feature type="domain" description="SAM-dependent MTase RsmB/NOP-type" evidence="8">
    <location>
        <begin position="49"/>
        <end position="334"/>
    </location>
</feature>
<feature type="compositionally biased region" description="Basic residues" evidence="7">
    <location>
        <begin position="372"/>
        <end position="383"/>
    </location>
</feature>
<evidence type="ECO:0000259" key="8">
    <source>
        <dbReference type="PROSITE" id="PS51686"/>
    </source>
</evidence>
<feature type="active site" description="Nucleophile" evidence="6">
    <location>
        <position position="260"/>
    </location>
</feature>
<evidence type="ECO:0000256" key="5">
    <source>
        <dbReference type="ARBA" id="ARBA00022884"/>
    </source>
</evidence>
<dbReference type="GO" id="GO:0003723">
    <property type="term" value="F:RNA binding"/>
    <property type="evidence" value="ECO:0007669"/>
    <property type="project" value="UniProtKB-UniRule"/>
</dbReference>
<feature type="binding site" evidence="6">
    <location>
        <position position="207"/>
    </location>
    <ligand>
        <name>S-adenosyl-L-methionine</name>
        <dbReference type="ChEBI" id="CHEBI:59789"/>
    </ligand>
</feature>
<dbReference type="InterPro" id="IPR023267">
    <property type="entry name" value="RCMT"/>
</dbReference>
<evidence type="ECO:0000256" key="1">
    <source>
        <dbReference type="ARBA" id="ARBA00022490"/>
    </source>
</evidence>
<dbReference type="InterPro" id="IPR049560">
    <property type="entry name" value="MeTrfase_RsmB-F_NOP2_cat"/>
</dbReference>
<feature type="region of interest" description="Disordered" evidence="7">
    <location>
        <begin position="361"/>
        <end position="388"/>
    </location>
</feature>
<dbReference type="PANTHER" id="PTHR22807:SF30">
    <property type="entry name" value="28S RRNA (CYTOSINE(4447)-C(5))-METHYLTRANSFERASE-RELATED"/>
    <property type="match status" value="1"/>
</dbReference>
<comment type="similarity">
    <text evidence="6">Belongs to the class I-like SAM-binding methyltransferase superfamily. RsmB/NOP family.</text>
</comment>
<dbReference type="InterPro" id="IPR029063">
    <property type="entry name" value="SAM-dependent_MTases_sf"/>
</dbReference>
<evidence type="ECO:0000256" key="6">
    <source>
        <dbReference type="PROSITE-ProRule" id="PRU01023"/>
    </source>
</evidence>
<dbReference type="Pfam" id="PF13636">
    <property type="entry name" value="Methyltranf_PUA"/>
    <property type="match status" value="1"/>
</dbReference>
<sequence>MENTEKTETIEITETIARSATTTKKTTVQLPEAFLARMKGLLGAEMKVFEASYENERAQGLRFNTRKGSLEEDQMRYQEKFGLKPVLWCREGFYYEAESRPGRSALHEAGAYYIQEPSAMAVVSVLDPKPGERVLDLCAAPGGKSTHLADRMQGKGLLVSNEIHPARAKILAQNIERMGIAHAVVTNESPENLAPRFPEFFDRIVVDAPCSGEGMFRKDEEARNQWSPAHVKMCAERQQRILDQAGSMLRPGGRLVYSTCTFAPEEDEQGIADFLSRHPEFSIVPLPEDEIPEGISCARSEWSQIECPELVHTFRIWPHKAEGEGHYLALLEKAGVSGQQGDLDEFNQSAERAGDWIGAQTQNDFAVENGKKSQKKDKKKEKGRKRDAFSAGIDREQLALWQEFEKETLVEPIFCENPASRILFGEQLYQLPEGMPDLSGLRVLRPGLHLGTIKKNRLEPAHALALALRPDQVRRSVDYPVDSQEIRTYLGGGTLSCDPSEKGWVLVCVDGFSLGWAKATGGSLKNHYPKGLRIFS</sequence>
<dbReference type="PROSITE" id="PS51686">
    <property type="entry name" value="SAM_MT_RSMB_NOP"/>
    <property type="match status" value="1"/>
</dbReference>
<proteinExistence type="inferred from homology"/>
<evidence type="ECO:0000256" key="4">
    <source>
        <dbReference type="ARBA" id="ARBA00022691"/>
    </source>
</evidence>
<dbReference type="PRINTS" id="PR02008">
    <property type="entry name" value="RCMTFAMILY"/>
</dbReference>
<dbReference type="SUPFAM" id="SSF53335">
    <property type="entry name" value="S-adenosyl-L-methionine-dependent methyltransferases"/>
    <property type="match status" value="1"/>
</dbReference>
<evidence type="ECO:0000256" key="2">
    <source>
        <dbReference type="ARBA" id="ARBA00022603"/>
    </source>
</evidence>
<keyword evidence="2 6" id="KW-0489">Methyltransferase</keyword>
<dbReference type="PANTHER" id="PTHR22807">
    <property type="entry name" value="NOP2 YEAST -RELATED NOL1/NOP2/FMU SUN DOMAIN-CONTAINING"/>
    <property type="match status" value="1"/>
</dbReference>